<protein>
    <submittedName>
        <fullName evidence="1">Uncharacterized protein</fullName>
    </submittedName>
</protein>
<evidence type="ECO:0000313" key="1">
    <source>
        <dbReference type="EMBL" id="JAD38315.1"/>
    </source>
</evidence>
<dbReference type="SUPFAM" id="SSF52047">
    <property type="entry name" value="RNI-like"/>
    <property type="match status" value="1"/>
</dbReference>
<dbReference type="AlphaFoldDB" id="A0A0A8ZNJ3"/>
<dbReference type="PANTHER" id="PTHR38926">
    <property type="entry name" value="F-BOX DOMAIN CONTAINING PROTEIN, EXPRESSED"/>
    <property type="match status" value="1"/>
</dbReference>
<dbReference type="EMBL" id="GBRH01259580">
    <property type="protein sequence ID" value="JAD38315.1"/>
    <property type="molecule type" value="Transcribed_RNA"/>
</dbReference>
<dbReference type="Gene3D" id="3.80.10.10">
    <property type="entry name" value="Ribonuclease Inhibitor"/>
    <property type="match status" value="2"/>
</dbReference>
<dbReference type="InterPro" id="IPR032675">
    <property type="entry name" value="LRR_dom_sf"/>
</dbReference>
<sequence>MYLVERAPTLKTLRLLGASLSHHVLHEAIQKLPLLESLEVSLWDFNESAYEKLFPSVCEACPCLKKISLRLITSYSYGYDYEKDMAILDGAKCRIPIMRELRSLELNKCRLTEMKLMAIINNCPVLESLYINVCFISRVSKMVEWIQAKYARVKVLAVIADSDEECYA</sequence>
<reference evidence="1" key="1">
    <citation type="submission" date="2014-09" db="EMBL/GenBank/DDBJ databases">
        <authorList>
            <person name="Magalhaes I.L.F."/>
            <person name="Oliveira U."/>
            <person name="Santos F.R."/>
            <person name="Vidigal T.H.D.A."/>
            <person name="Brescovit A.D."/>
            <person name="Santos A.J."/>
        </authorList>
    </citation>
    <scope>NUCLEOTIDE SEQUENCE</scope>
    <source>
        <tissue evidence="1">Shoot tissue taken approximately 20 cm above the soil surface</tissue>
    </source>
</reference>
<reference evidence="1" key="2">
    <citation type="journal article" date="2015" name="Data Brief">
        <title>Shoot transcriptome of the giant reed, Arundo donax.</title>
        <authorList>
            <person name="Barrero R.A."/>
            <person name="Guerrero F.D."/>
            <person name="Moolhuijzen P."/>
            <person name="Goolsby J.A."/>
            <person name="Tidwell J."/>
            <person name="Bellgard S.E."/>
            <person name="Bellgard M.I."/>
        </authorList>
    </citation>
    <scope>NUCLEOTIDE SEQUENCE</scope>
    <source>
        <tissue evidence="1">Shoot tissue taken approximately 20 cm above the soil surface</tissue>
    </source>
</reference>
<name>A0A0A8ZNJ3_ARUDO</name>
<proteinExistence type="predicted"/>
<organism evidence="1">
    <name type="scientific">Arundo donax</name>
    <name type="common">Giant reed</name>
    <name type="synonym">Donax arundinaceus</name>
    <dbReference type="NCBI Taxonomy" id="35708"/>
    <lineage>
        <taxon>Eukaryota</taxon>
        <taxon>Viridiplantae</taxon>
        <taxon>Streptophyta</taxon>
        <taxon>Embryophyta</taxon>
        <taxon>Tracheophyta</taxon>
        <taxon>Spermatophyta</taxon>
        <taxon>Magnoliopsida</taxon>
        <taxon>Liliopsida</taxon>
        <taxon>Poales</taxon>
        <taxon>Poaceae</taxon>
        <taxon>PACMAD clade</taxon>
        <taxon>Arundinoideae</taxon>
        <taxon>Arundineae</taxon>
        <taxon>Arundo</taxon>
    </lineage>
</organism>
<accession>A0A0A8ZNJ3</accession>
<dbReference type="PANTHER" id="PTHR38926:SF74">
    <property type="entry name" value="OS08G0193600 PROTEIN"/>
    <property type="match status" value="1"/>
</dbReference>